<comment type="caution">
    <text evidence="2">The sequence shown here is derived from an EMBL/GenBank/DDBJ whole genome shotgun (WGS) entry which is preliminary data.</text>
</comment>
<dbReference type="AlphaFoldDB" id="A0A495E963"/>
<feature type="chain" id="PRO_5019835274" evidence="1">
    <location>
        <begin position="22"/>
        <end position="677"/>
    </location>
</feature>
<dbReference type="Pfam" id="PF13753">
    <property type="entry name" value="SWM_repeat"/>
    <property type="match status" value="1"/>
</dbReference>
<dbReference type="PROSITE" id="PS51257">
    <property type="entry name" value="PROKAR_LIPOPROTEIN"/>
    <property type="match status" value="1"/>
</dbReference>
<dbReference type="OrthoDB" id="1392421at2"/>
<dbReference type="Proteomes" id="UP000269412">
    <property type="component" value="Unassembled WGS sequence"/>
</dbReference>
<reference evidence="2 3" key="1">
    <citation type="submission" date="2018-10" db="EMBL/GenBank/DDBJ databases">
        <title>Genomic Encyclopedia of Archaeal and Bacterial Type Strains, Phase II (KMG-II): from individual species to whole genera.</title>
        <authorList>
            <person name="Goeker M."/>
        </authorList>
    </citation>
    <scope>NUCLEOTIDE SEQUENCE [LARGE SCALE GENOMIC DNA]</scope>
    <source>
        <strain evidence="2 3">DSM 25230</strain>
    </source>
</reference>
<keyword evidence="1" id="KW-0732">Signal</keyword>
<evidence type="ECO:0000313" key="3">
    <source>
        <dbReference type="Proteomes" id="UP000269412"/>
    </source>
</evidence>
<sequence length="677" mass="73538">MKNIKNLFKAMFLFSLAFFIACDDDEYEVPGSFVDLSITMTSGASATRESTVNGFFSFSDLSAGAIEQEWRIPESAFFLEGPIPNNLDNHDEYIINPGETVSTDKTVHIMWTEGDTLTKVGYYGVFPDSTSFRFPAYWDSDLGEAVEDTIQTNFINGQWIAEYEFTIDVYDSVVATPEVRTLDETVIDHENTASITLNFGDQLIFEDLSGLIVGNTSRPNTTRWRVRTTEENEDDRTSVYTSNTTRLELDERVLDTITFDELGDYRVELLATRERTERLRVNEDEYIIPTIITVIPLAEDLVIDSSLPVTERDDDRIAIFVSSPLAPSETSPSANFDVKVDGTSVPVESVTFSSRTSGGEVVGGIINLTLDIPLVPTDASKTVTVSYDGQGGITSRDLRPLQAFPDTAIEVYVPTPMVQTGDAVGSSDQKILIPFDQDIDPASISGATDATAGFTVTLNGGAGTVSNVAVNADNANMLEISLAESVYSDDTITVAYTGPGEILSVGGGAINDFSAIAVTPYGENIFPVNSFDTAGFWKNVRTDGSMLTFIDPTPVIIPSGASNVAYMNDPAGTKTHMVSSDNPTTLEPGDYMVKYSFYLNAAHASAEKLFVDGGVGEITTTLTNRWATSAKGTWVETEATFTVATGGDFSFRLQGIPAPISDLYIDDFQVLKVALRP</sequence>
<accession>A0A495E963</accession>
<evidence type="ECO:0000256" key="1">
    <source>
        <dbReference type="SAM" id="SignalP"/>
    </source>
</evidence>
<gene>
    <name evidence="2" type="ORF">CLV91_2194</name>
</gene>
<dbReference type="InterPro" id="IPR028059">
    <property type="entry name" value="SWM_rpt"/>
</dbReference>
<keyword evidence="3" id="KW-1185">Reference proteome</keyword>
<protein>
    <submittedName>
        <fullName evidence="2">Putative repeat protein (TIGR02059 family)</fullName>
    </submittedName>
</protein>
<dbReference type="EMBL" id="RBIQ01000008">
    <property type="protein sequence ID" value="RKR13474.1"/>
    <property type="molecule type" value="Genomic_DNA"/>
</dbReference>
<dbReference type="RefSeq" id="WP_121067702.1">
    <property type="nucleotide sequence ID" value="NZ_RBIQ01000008.1"/>
</dbReference>
<feature type="signal peptide" evidence="1">
    <location>
        <begin position="1"/>
        <end position="21"/>
    </location>
</feature>
<proteinExistence type="predicted"/>
<organism evidence="2 3">
    <name type="scientific">Maribacter vaceletii</name>
    <dbReference type="NCBI Taxonomy" id="1206816"/>
    <lineage>
        <taxon>Bacteria</taxon>
        <taxon>Pseudomonadati</taxon>
        <taxon>Bacteroidota</taxon>
        <taxon>Flavobacteriia</taxon>
        <taxon>Flavobacteriales</taxon>
        <taxon>Flavobacteriaceae</taxon>
        <taxon>Maribacter</taxon>
    </lineage>
</organism>
<dbReference type="Gene3D" id="2.60.120.260">
    <property type="entry name" value="Galactose-binding domain-like"/>
    <property type="match status" value="1"/>
</dbReference>
<evidence type="ECO:0000313" key="2">
    <source>
        <dbReference type="EMBL" id="RKR13474.1"/>
    </source>
</evidence>
<name>A0A495E963_9FLAO</name>